<keyword evidence="4 6" id="KW-0472">Membrane</keyword>
<feature type="region of interest" description="Disordered" evidence="5">
    <location>
        <begin position="90"/>
        <end position="305"/>
    </location>
</feature>
<feature type="transmembrane region" description="Helical" evidence="6">
    <location>
        <begin position="316"/>
        <end position="337"/>
    </location>
</feature>
<evidence type="ECO:0000313" key="7">
    <source>
        <dbReference type="EMBL" id="RKM95818.1"/>
    </source>
</evidence>
<sequence>MSVETRTHRPPGGRAQGFDEEPPWSMAKVPSDPAQVVVNQASFRVQLAAPPTRLRVPVPARFTRVTPAPAAGPVPATGHRAPAVWTGRATEPAEHPGALPPRAGRPPEAGLGGPDFAGDHAGGAPTRLLDIAGYDPGDRGGPGDRPRGPGDRPGPGGRSGPDDTTQLVPRARPEEDTQPQPAVHEPRAPRPPGGLLGGAEPARGAFDTAPQPPPPPYLPYGHRPQRGADEPYELGGPGGPGGPGGSYAPDDPGDRDTLTYESTDPYGTDPYGEDTGPYGTAGPYEDGAPGEEEQRDGSRPGADTVRHAYYPGRRMNLGVVLLPLRLLLGFISVYAGMGKLCDPVYFDGSERGSLVNWLRKLEPSGVAAPLHDFALAHPVGSGLTVAFLQIVVGVLTVCGLWQRFAASVGALLSAALLLTVSWRGAVGYEAPDMLYLAAWSPLIIAGAPVYSLDGRLASEAWRRLGPRVDVRELRRRVLRRGAVMAAVVVGGSLITGAVLGGAVRSTDLTTVPSGPGETPRNHLPGSPLPDRSEEESPAGDGAAESPDAREGDRSTDPATSPSAPESADAAESGSDEAQPTRGATEGGRQAPPEPTFAPEPPAAGTTGPSSTGADGGAPDSGSTGGESTGGSGGGAGGGSTGGGGSDGGSSGGGGRGALGGLLG</sequence>
<feature type="region of interest" description="Disordered" evidence="5">
    <location>
        <begin position="1"/>
        <end position="31"/>
    </location>
</feature>
<evidence type="ECO:0000256" key="1">
    <source>
        <dbReference type="ARBA" id="ARBA00004141"/>
    </source>
</evidence>
<feature type="compositionally biased region" description="Basic and acidic residues" evidence="5">
    <location>
        <begin position="136"/>
        <end position="150"/>
    </location>
</feature>
<name>A0A3M8F019_9ACTN</name>
<dbReference type="Pfam" id="PF07681">
    <property type="entry name" value="DoxX"/>
    <property type="match status" value="1"/>
</dbReference>
<accession>A0A3M8F019</accession>
<dbReference type="EMBL" id="JNAD02000005">
    <property type="protein sequence ID" value="RKM95818.1"/>
    <property type="molecule type" value="Genomic_DNA"/>
</dbReference>
<keyword evidence="8" id="KW-1185">Reference proteome</keyword>
<evidence type="ECO:0000256" key="4">
    <source>
        <dbReference type="ARBA" id="ARBA00023136"/>
    </source>
</evidence>
<evidence type="ECO:0000256" key="5">
    <source>
        <dbReference type="SAM" id="MobiDB-lite"/>
    </source>
</evidence>
<dbReference type="Proteomes" id="UP000028058">
    <property type="component" value="Unassembled WGS sequence"/>
</dbReference>
<reference evidence="7 8" key="1">
    <citation type="journal article" date="2014" name="Genome Announc.">
        <title>Draft Genome Sequence of Streptomyces fradiae ATCC 19609, a Strain Highly Sensitive to Antibiotics.</title>
        <authorList>
            <person name="Bekker O.B."/>
            <person name="Klimina K.M."/>
            <person name="Vatlin A.A."/>
            <person name="Zakharevich N.V."/>
            <person name="Kasianov A.S."/>
            <person name="Danilenko V.N."/>
        </authorList>
    </citation>
    <scope>NUCLEOTIDE SEQUENCE [LARGE SCALE GENOMIC DNA]</scope>
    <source>
        <strain evidence="7 8">ATCC 19609</strain>
    </source>
</reference>
<proteinExistence type="predicted"/>
<feature type="region of interest" description="Disordered" evidence="5">
    <location>
        <begin position="508"/>
        <end position="663"/>
    </location>
</feature>
<protein>
    <submittedName>
        <fullName evidence="7">DoxX family membrane protein</fullName>
    </submittedName>
</protein>
<dbReference type="InterPro" id="IPR032808">
    <property type="entry name" value="DoxX"/>
</dbReference>
<feature type="transmembrane region" description="Helical" evidence="6">
    <location>
        <begin position="434"/>
        <end position="452"/>
    </location>
</feature>
<organism evidence="7 8">
    <name type="scientific">Streptomyces xinghaiensis</name>
    <dbReference type="NCBI Taxonomy" id="1038928"/>
    <lineage>
        <taxon>Bacteria</taxon>
        <taxon>Bacillati</taxon>
        <taxon>Actinomycetota</taxon>
        <taxon>Actinomycetes</taxon>
        <taxon>Kitasatosporales</taxon>
        <taxon>Streptomycetaceae</taxon>
        <taxon>Streptomyces</taxon>
    </lineage>
</organism>
<gene>
    <name evidence="7" type="ORF">SFRA_012260</name>
</gene>
<evidence type="ECO:0000256" key="3">
    <source>
        <dbReference type="ARBA" id="ARBA00022989"/>
    </source>
</evidence>
<dbReference type="GO" id="GO:0016020">
    <property type="term" value="C:membrane"/>
    <property type="evidence" value="ECO:0007669"/>
    <property type="project" value="UniProtKB-SubCell"/>
</dbReference>
<dbReference type="AlphaFoldDB" id="A0A3M8F019"/>
<dbReference type="PANTHER" id="PTHR39157:SF1">
    <property type="entry name" value="DOXX FAMILY PROTEIN"/>
    <property type="match status" value="1"/>
</dbReference>
<feature type="compositionally biased region" description="Gly residues" evidence="5">
    <location>
        <begin position="622"/>
        <end position="663"/>
    </location>
</feature>
<keyword evidence="2 6" id="KW-0812">Transmembrane</keyword>
<keyword evidence="3 6" id="KW-1133">Transmembrane helix</keyword>
<feature type="compositionally biased region" description="Low complexity" evidence="5">
    <location>
        <begin position="556"/>
        <end position="577"/>
    </location>
</feature>
<feature type="compositionally biased region" description="Pro residues" evidence="5">
    <location>
        <begin position="591"/>
        <end position="601"/>
    </location>
</feature>
<feature type="compositionally biased region" description="Gly residues" evidence="5">
    <location>
        <begin position="235"/>
        <end position="245"/>
    </location>
</feature>
<comment type="caution">
    <text evidence="7">The sequence shown here is derived from an EMBL/GenBank/DDBJ whole genome shotgun (WGS) entry which is preliminary data.</text>
</comment>
<feature type="transmembrane region" description="Helical" evidence="6">
    <location>
        <begin position="404"/>
        <end position="422"/>
    </location>
</feature>
<comment type="subcellular location">
    <subcellularLocation>
        <location evidence="1">Membrane</location>
        <topology evidence="1">Multi-pass membrane protein</topology>
    </subcellularLocation>
</comment>
<feature type="compositionally biased region" description="Low complexity" evidence="5">
    <location>
        <begin position="96"/>
        <end position="109"/>
    </location>
</feature>
<feature type="compositionally biased region" description="Basic and acidic residues" evidence="5">
    <location>
        <begin position="546"/>
        <end position="555"/>
    </location>
</feature>
<evidence type="ECO:0000256" key="6">
    <source>
        <dbReference type="SAM" id="Phobius"/>
    </source>
</evidence>
<evidence type="ECO:0000313" key="8">
    <source>
        <dbReference type="Proteomes" id="UP000028058"/>
    </source>
</evidence>
<evidence type="ECO:0000256" key="2">
    <source>
        <dbReference type="ARBA" id="ARBA00022692"/>
    </source>
</evidence>
<dbReference type="PANTHER" id="PTHR39157">
    <property type="entry name" value="INTEGRAL MEMBRANE PROTEIN-RELATED"/>
    <property type="match status" value="1"/>
</dbReference>
<feature type="transmembrane region" description="Helical" evidence="6">
    <location>
        <begin position="481"/>
        <end position="503"/>
    </location>
</feature>
<feature type="transmembrane region" description="Helical" evidence="6">
    <location>
        <begin position="379"/>
        <end position="397"/>
    </location>
</feature>